<protein>
    <submittedName>
        <fullName evidence="4">Acyl-CoA reductase-like NAD-dependent aldehyde dehydrogenase</fullName>
    </submittedName>
</protein>
<gene>
    <name evidence="4" type="ORF">HDA36_000294</name>
</gene>
<dbReference type="Gene3D" id="3.40.605.10">
    <property type="entry name" value="Aldehyde Dehydrogenase, Chain A, domain 1"/>
    <property type="match status" value="1"/>
</dbReference>
<organism evidence="4 5">
    <name type="scientific">Nocardiopsis composta</name>
    <dbReference type="NCBI Taxonomy" id="157465"/>
    <lineage>
        <taxon>Bacteria</taxon>
        <taxon>Bacillati</taxon>
        <taxon>Actinomycetota</taxon>
        <taxon>Actinomycetes</taxon>
        <taxon>Streptosporangiales</taxon>
        <taxon>Nocardiopsidaceae</taxon>
        <taxon>Nocardiopsis</taxon>
    </lineage>
</organism>
<dbReference type="Pfam" id="PF00171">
    <property type="entry name" value="Aldedh"/>
    <property type="match status" value="1"/>
</dbReference>
<dbReference type="AlphaFoldDB" id="A0A7W8VBS4"/>
<evidence type="ECO:0000313" key="5">
    <source>
        <dbReference type="Proteomes" id="UP000572635"/>
    </source>
</evidence>
<dbReference type="RefSeq" id="WP_246528153.1">
    <property type="nucleotide sequence ID" value="NZ_BAAAJD010000070.1"/>
</dbReference>
<evidence type="ECO:0000256" key="2">
    <source>
        <dbReference type="SAM" id="MobiDB-lite"/>
    </source>
</evidence>
<dbReference type="EMBL" id="JACHDB010000001">
    <property type="protein sequence ID" value="MBB5430210.1"/>
    <property type="molecule type" value="Genomic_DNA"/>
</dbReference>
<dbReference type="PANTHER" id="PTHR43353">
    <property type="entry name" value="SUCCINATE-SEMIALDEHYDE DEHYDROGENASE, MITOCHONDRIAL"/>
    <property type="match status" value="1"/>
</dbReference>
<feature type="domain" description="Aldehyde dehydrogenase" evidence="3">
    <location>
        <begin position="15"/>
        <end position="192"/>
    </location>
</feature>
<name>A0A7W8VBS4_9ACTN</name>
<proteinExistence type="predicted"/>
<dbReference type="InterPro" id="IPR050740">
    <property type="entry name" value="Aldehyde_DH_Superfamily"/>
</dbReference>
<dbReference type="InterPro" id="IPR015590">
    <property type="entry name" value="Aldehyde_DH_dom"/>
</dbReference>
<comment type="caution">
    <text evidence="4">The sequence shown here is derived from an EMBL/GenBank/DDBJ whole genome shotgun (WGS) entry which is preliminary data.</text>
</comment>
<dbReference type="Proteomes" id="UP000572635">
    <property type="component" value="Unassembled WGS sequence"/>
</dbReference>
<evidence type="ECO:0000259" key="3">
    <source>
        <dbReference type="Pfam" id="PF00171"/>
    </source>
</evidence>
<dbReference type="PANTHER" id="PTHR43353:SF3">
    <property type="entry name" value="ALDEHYDE DEHYDROGENASE-RELATED"/>
    <property type="match status" value="1"/>
</dbReference>
<evidence type="ECO:0000313" key="4">
    <source>
        <dbReference type="EMBL" id="MBB5430210.1"/>
    </source>
</evidence>
<feature type="region of interest" description="Disordered" evidence="2">
    <location>
        <begin position="1"/>
        <end position="32"/>
    </location>
</feature>
<dbReference type="GO" id="GO:0016491">
    <property type="term" value="F:oxidoreductase activity"/>
    <property type="evidence" value="ECO:0007669"/>
    <property type="project" value="UniProtKB-KW"/>
</dbReference>
<sequence>MRTDEKAGAAAADTAVDPRTAEPFGEPVPLSGPGEVAAAARAAAEAAPALDRAGRAFRAGLLRAAGEALEARRAEITAVADRETALGADRLGAELTRTVHQARHFAEVLEEGSYLEAAVDHAADTPLGPGPDLRRMLVPLGPVAVFGAANFPLAFSVPGGDTVSALAAGCPVVAKAHESHPQTSRLAFAVLAGASARPAAGRSRT</sequence>
<dbReference type="InterPro" id="IPR016161">
    <property type="entry name" value="Ald_DH/histidinol_DH"/>
</dbReference>
<dbReference type="SUPFAM" id="SSF53720">
    <property type="entry name" value="ALDH-like"/>
    <property type="match status" value="1"/>
</dbReference>
<accession>A0A7W8VBS4</accession>
<dbReference type="InterPro" id="IPR016162">
    <property type="entry name" value="Ald_DH_N"/>
</dbReference>
<keyword evidence="1" id="KW-0560">Oxidoreductase</keyword>
<reference evidence="4 5" key="1">
    <citation type="submission" date="2020-08" db="EMBL/GenBank/DDBJ databases">
        <title>Sequencing the genomes of 1000 actinobacteria strains.</title>
        <authorList>
            <person name="Klenk H.-P."/>
        </authorList>
    </citation>
    <scope>NUCLEOTIDE SEQUENCE [LARGE SCALE GENOMIC DNA]</scope>
    <source>
        <strain evidence="4 5">DSM 44551</strain>
    </source>
</reference>
<keyword evidence="5" id="KW-1185">Reference proteome</keyword>
<feature type="compositionally biased region" description="Low complexity" evidence="2">
    <location>
        <begin position="8"/>
        <end position="18"/>
    </location>
</feature>
<evidence type="ECO:0000256" key="1">
    <source>
        <dbReference type="ARBA" id="ARBA00023002"/>
    </source>
</evidence>